<dbReference type="InterPro" id="IPR018704">
    <property type="entry name" value="SecYEG/CpoB_TPR"/>
</dbReference>
<keyword evidence="1" id="KW-0131">Cell cycle</keyword>
<keyword evidence="1" id="KW-0175">Coiled coil</keyword>
<dbReference type="AlphaFoldDB" id="A0A6L7G172"/>
<sequence precursor="true">MRVSLTAAPRRVALALMLATALPLVPVAVPAAQAQSAPDKETLADIRQQLTVVYVEIQKLKREMSTTGASGDLNTNGSQLDRIDALEQEVRRLTDQTEEMNHHIGEVVKDGTQRIGDLEFRLVELEGGDVSKLGNTTTLGEKDPGGNDAQADKTADAVTAPPADANDPQLAVSEQGDFEAAQKKLDGKDYAGAVTAFDSFKANYPGSPLAPAADLGKGRALEQQGDIKTAARAYLDSFSAAPKAKTAPVALYRLGRLLNQLGQKQEACTTLNEVGRRFPESDAAIQASKEMKTMSCQ</sequence>
<name>A0A6L7G172_9RHOB</name>
<dbReference type="InterPro" id="IPR014162">
    <property type="entry name" value="CpoB_C"/>
</dbReference>
<dbReference type="NCBIfam" id="TIGR02795">
    <property type="entry name" value="tol_pal_ybgF"/>
    <property type="match status" value="1"/>
</dbReference>
<dbReference type="Proteomes" id="UP000477911">
    <property type="component" value="Unassembled WGS sequence"/>
</dbReference>
<feature type="region of interest" description="Disordered" evidence="2">
    <location>
        <begin position="131"/>
        <end position="169"/>
    </location>
</feature>
<accession>A0A6L7G172</accession>
<evidence type="ECO:0000313" key="5">
    <source>
        <dbReference type="Proteomes" id="UP000477911"/>
    </source>
</evidence>
<feature type="compositionally biased region" description="Low complexity" evidence="2">
    <location>
        <begin position="156"/>
        <end position="168"/>
    </location>
</feature>
<keyword evidence="1" id="KW-0732">Signal</keyword>
<evidence type="ECO:0000313" key="4">
    <source>
        <dbReference type="EMBL" id="MXN17238.1"/>
    </source>
</evidence>
<evidence type="ECO:0000256" key="2">
    <source>
        <dbReference type="SAM" id="MobiDB-lite"/>
    </source>
</evidence>
<dbReference type="SUPFAM" id="SSF48452">
    <property type="entry name" value="TPR-like"/>
    <property type="match status" value="1"/>
</dbReference>
<keyword evidence="1" id="KW-0574">Periplasm</keyword>
<protein>
    <recommendedName>
        <fullName evidence="1">Cell division coordinator CpoB</fullName>
    </recommendedName>
</protein>
<feature type="chain" id="PRO_5027188125" description="Cell division coordinator CpoB" evidence="1">
    <location>
        <begin position="32"/>
        <end position="297"/>
    </location>
</feature>
<dbReference type="GO" id="GO:0030288">
    <property type="term" value="C:outer membrane-bounded periplasmic space"/>
    <property type="evidence" value="ECO:0007669"/>
    <property type="project" value="UniProtKB-UniRule"/>
</dbReference>
<evidence type="ECO:0000259" key="3">
    <source>
        <dbReference type="Pfam" id="PF09976"/>
    </source>
</evidence>
<dbReference type="GO" id="GO:0043093">
    <property type="term" value="P:FtsZ-dependent cytokinesis"/>
    <property type="evidence" value="ECO:0007669"/>
    <property type="project" value="UniProtKB-UniRule"/>
</dbReference>
<keyword evidence="1" id="KW-0132">Cell division</keyword>
<proteinExistence type="inferred from homology"/>
<evidence type="ECO:0000256" key="1">
    <source>
        <dbReference type="HAMAP-Rule" id="MF_02066"/>
    </source>
</evidence>
<feature type="signal peptide" evidence="1">
    <location>
        <begin position="1"/>
        <end position="31"/>
    </location>
</feature>
<dbReference type="Gene3D" id="1.25.40.10">
    <property type="entry name" value="Tetratricopeptide repeat domain"/>
    <property type="match status" value="1"/>
</dbReference>
<keyword evidence="5" id="KW-1185">Reference proteome</keyword>
<dbReference type="InterPro" id="IPR011990">
    <property type="entry name" value="TPR-like_helical_dom_sf"/>
</dbReference>
<feature type="coiled-coil region" evidence="1">
    <location>
        <begin position="43"/>
        <end position="103"/>
    </location>
</feature>
<comment type="subcellular location">
    <subcellularLocation>
        <location evidence="1">Periplasm</location>
    </subcellularLocation>
</comment>
<organism evidence="4 5">
    <name type="scientific">Pseudooceanicola albus</name>
    <dbReference type="NCBI Taxonomy" id="2692189"/>
    <lineage>
        <taxon>Bacteria</taxon>
        <taxon>Pseudomonadati</taxon>
        <taxon>Pseudomonadota</taxon>
        <taxon>Alphaproteobacteria</taxon>
        <taxon>Rhodobacterales</taxon>
        <taxon>Paracoccaceae</taxon>
        <taxon>Pseudooceanicola</taxon>
    </lineage>
</organism>
<comment type="function">
    <text evidence="1">Mediates coordination of peptidoglycan synthesis and outer membrane constriction during cell division.</text>
</comment>
<comment type="similarity">
    <text evidence="1">Belongs to the CpoB family.</text>
</comment>
<comment type="caution">
    <text evidence="4">The sequence shown here is derived from an EMBL/GenBank/DDBJ whole genome shotgun (WGS) entry which is preliminary data.</text>
</comment>
<feature type="domain" description="Ancillary SecYEG translocon subunit/Cell division coordinator CpoB TPR" evidence="3">
    <location>
        <begin position="178"/>
        <end position="274"/>
    </location>
</feature>
<dbReference type="RefSeq" id="WP_160892320.1">
    <property type="nucleotide sequence ID" value="NZ_WUMU01000003.1"/>
</dbReference>
<dbReference type="EMBL" id="WUMU01000003">
    <property type="protein sequence ID" value="MXN17238.1"/>
    <property type="molecule type" value="Genomic_DNA"/>
</dbReference>
<dbReference type="InterPro" id="IPR034706">
    <property type="entry name" value="CpoB"/>
</dbReference>
<gene>
    <name evidence="4" type="primary">ybgF</name>
    <name evidence="1" type="synonym">cpoB</name>
    <name evidence="4" type="ORF">GR170_05280</name>
</gene>
<dbReference type="Pfam" id="PF09976">
    <property type="entry name" value="TPR_21"/>
    <property type="match status" value="1"/>
</dbReference>
<feature type="compositionally biased region" description="Basic and acidic residues" evidence="2">
    <location>
        <begin position="140"/>
        <end position="155"/>
    </location>
</feature>
<dbReference type="HAMAP" id="MF_02066">
    <property type="entry name" value="CpoB"/>
    <property type="match status" value="1"/>
</dbReference>
<reference evidence="4 5" key="1">
    <citation type="submission" date="2019-12" db="EMBL/GenBank/DDBJ databases">
        <authorList>
            <person name="Li M."/>
        </authorList>
    </citation>
    <scope>NUCLEOTIDE SEQUENCE [LARGE SCALE GENOMIC DNA]</scope>
    <source>
        <strain evidence="4 5">GBMRC 2024</strain>
    </source>
</reference>